<organism evidence="2 3">
    <name type="scientific">Aegilops tauschii subsp. strangulata</name>
    <name type="common">Goatgrass</name>
    <dbReference type="NCBI Taxonomy" id="200361"/>
    <lineage>
        <taxon>Eukaryota</taxon>
        <taxon>Viridiplantae</taxon>
        <taxon>Streptophyta</taxon>
        <taxon>Embryophyta</taxon>
        <taxon>Tracheophyta</taxon>
        <taxon>Spermatophyta</taxon>
        <taxon>Magnoliopsida</taxon>
        <taxon>Liliopsida</taxon>
        <taxon>Poales</taxon>
        <taxon>Poaceae</taxon>
        <taxon>BOP clade</taxon>
        <taxon>Pooideae</taxon>
        <taxon>Triticodae</taxon>
        <taxon>Triticeae</taxon>
        <taxon>Triticinae</taxon>
        <taxon>Aegilops</taxon>
    </lineage>
</organism>
<reference evidence="2" key="3">
    <citation type="journal article" date="2017" name="Nature">
        <title>Genome sequence of the progenitor of the wheat D genome Aegilops tauschii.</title>
        <authorList>
            <person name="Luo M.C."/>
            <person name="Gu Y.Q."/>
            <person name="Puiu D."/>
            <person name="Wang H."/>
            <person name="Twardziok S.O."/>
            <person name="Deal K.R."/>
            <person name="Huo N."/>
            <person name="Zhu T."/>
            <person name="Wang L."/>
            <person name="Wang Y."/>
            <person name="McGuire P.E."/>
            <person name="Liu S."/>
            <person name="Long H."/>
            <person name="Ramasamy R.K."/>
            <person name="Rodriguez J.C."/>
            <person name="Van S.L."/>
            <person name="Yuan L."/>
            <person name="Wang Z."/>
            <person name="Xia Z."/>
            <person name="Xiao L."/>
            <person name="Anderson O.D."/>
            <person name="Ouyang S."/>
            <person name="Liang Y."/>
            <person name="Zimin A.V."/>
            <person name="Pertea G."/>
            <person name="Qi P."/>
            <person name="Bennetzen J.L."/>
            <person name="Dai X."/>
            <person name="Dawson M.W."/>
            <person name="Muller H.G."/>
            <person name="Kugler K."/>
            <person name="Rivarola-Duarte L."/>
            <person name="Spannagl M."/>
            <person name="Mayer K.F.X."/>
            <person name="Lu F.H."/>
            <person name="Bevan M.W."/>
            <person name="Leroy P."/>
            <person name="Li P."/>
            <person name="You F.M."/>
            <person name="Sun Q."/>
            <person name="Liu Z."/>
            <person name="Lyons E."/>
            <person name="Wicker T."/>
            <person name="Salzberg S.L."/>
            <person name="Devos K.M."/>
            <person name="Dvorak J."/>
        </authorList>
    </citation>
    <scope>NUCLEOTIDE SEQUENCE [LARGE SCALE GENOMIC DNA]</scope>
    <source>
        <strain evidence="2">cv. AL8/78</strain>
    </source>
</reference>
<protein>
    <submittedName>
        <fullName evidence="2">Uncharacterized protein</fullName>
    </submittedName>
</protein>
<evidence type="ECO:0000313" key="3">
    <source>
        <dbReference type="Proteomes" id="UP000015105"/>
    </source>
</evidence>
<sequence length="166" mass="18203">CGRAMAAPLPPSLKGGLSSSTPISHQSIPPKIDRYEATRDGRLLPFHLFFVSRPPYHAVPRLVDWWRLIVFLRRDSVRAADNRRGTQIQHQQVATPSAGISLSNLVGQITSTSFGPKTSDLGRRIKRGRIGARSFGVLEVPIPTGEQWPAGRGIRGRLGKQADHIG</sequence>
<reference evidence="2" key="4">
    <citation type="submission" date="2019-03" db="UniProtKB">
        <authorList>
            <consortium name="EnsemblPlants"/>
        </authorList>
    </citation>
    <scope>IDENTIFICATION</scope>
</reference>
<dbReference type="AlphaFoldDB" id="A0A453ACN7"/>
<reference evidence="3" key="2">
    <citation type="journal article" date="2017" name="Nat. Plants">
        <title>The Aegilops tauschii genome reveals multiple impacts of transposons.</title>
        <authorList>
            <person name="Zhao G."/>
            <person name="Zou C."/>
            <person name="Li K."/>
            <person name="Wang K."/>
            <person name="Li T."/>
            <person name="Gao L."/>
            <person name="Zhang X."/>
            <person name="Wang H."/>
            <person name="Yang Z."/>
            <person name="Liu X."/>
            <person name="Jiang W."/>
            <person name="Mao L."/>
            <person name="Kong X."/>
            <person name="Jiao Y."/>
            <person name="Jia J."/>
        </authorList>
    </citation>
    <scope>NUCLEOTIDE SEQUENCE [LARGE SCALE GENOMIC DNA]</scope>
    <source>
        <strain evidence="3">cv. AL8/78</strain>
    </source>
</reference>
<feature type="compositionally biased region" description="Low complexity" evidence="1">
    <location>
        <begin position="12"/>
        <end position="22"/>
    </location>
</feature>
<keyword evidence="3" id="KW-1185">Reference proteome</keyword>
<accession>A0A453ACN7</accession>
<dbReference type="EnsemblPlants" id="AET2Gv20071700.2">
    <property type="protein sequence ID" value="AET2Gv20071700.2"/>
    <property type="gene ID" value="AET2Gv20071700"/>
</dbReference>
<reference evidence="2" key="5">
    <citation type="journal article" date="2021" name="G3 (Bethesda)">
        <title>Aegilops tauschii genome assembly Aet v5.0 features greater sequence contiguity and improved annotation.</title>
        <authorList>
            <person name="Wang L."/>
            <person name="Zhu T."/>
            <person name="Rodriguez J.C."/>
            <person name="Deal K.R."/>
            <person name="Dubcovsky J."/>
            <person name="McGuire P.E."/>
            <person name="Lux T."/>
            <person name="Spannagl M."/>
            <person name="Mayer K.F.X."/>
            <person name="Baldrich P."/>
            <person name="Meyers B.C."/>
            <person name="Huo N."/>
            <person name="Gu Y.Q."/>
            <person name="Zhou H."/>
            <person name="Devos K.M."/>
            <person name="Bennetzen J.L."/>
            <person name="Unver T."/>
            <person name="Budak H."/>
            <person name="Gulick P.J."/>
            <person name="Galiba G."/>
            <person name="Kalapos B."/>
            <person name="Nelson D.R."/>
            <person name="Li P."/>
            <person name="You F.M."/>
            <person name="Luo M.C."/>
            <person name="Dvorak J."/>
        </authorList>
    </citation>
    <scope>NUCLEOTIDE SEQUENCE [LARGE SCALE GENOMIC DNA]</scope>
    <source>
        <strain evidence="2">cv. AL8/78</strain>
    </source>
</reference>
<dbReference type="Gramene" id="AET2Gv20071700.2">
    <property type="protein sequence ID" value="AET2Gv20071700.2"/>
    <property type="gene ID" value="AET2Gv20071700"/>
</dbReference>
<evidence type="ECO:0000313" key="2">
    <source>
        <dbReference type="EnsemblPlants" id="AET2Gv20071700.2"/>
    </source>
</evidence>
<evidence type="ECO:0000256" key="1">
    <source>
        <dbReference type="SAM" id="MobiDB-lite"/>
    </source>
</evidence>
<name>A0A453ACN7_AEGTS</name>
<proteinExistence type="predicted"/>
<dbReference type="Proteomes" id="UP000015105">
    <property type="component" value="Chromosome 2D"/>
</dbReference>
<reference evidence="3" key="1">
    <citation type="journal article" date="2014" name="Science">
        <title>Ancient hybridizations among the ancestral genomes of bread wheat.</title>
        <authorList>
            <consortium name="International Wheat Genome Sequencing Consortium,"/>
            <person name="Marcussen T."/>
            <person name="Sandve S.R."/>
            <person name="Heier L."/>
            <person name="Spannagl M."/>
            <person name="Pfeifer M."/>
            <person name="Jakobsen K.S."/>
            <person name="Wulff B.B."/>
            <person name="Steuernagel B."/>
            <person name="Mayer K.F."/>
            <person name="Olsen O.A."/>
        </authorList>
    </citation>
    <scope>NUCLEOTIDE SEQUENCE [LARGE SCALE GENOMIC DNA]</scope>
    <source>
        <strain evidence="3">cv. AL8/78</strain>
    </source>
</reference>
<feature type="region of interest" description="Disordered" evidence="1">
    <location>
        <begin position="1"/>
        <end position="25"/>
    </location>
</feature>